<evidence type="ECO:0000256" key="6">
    <source>
        <dbReference type="ARBA" id="ARBA00023242"/>
    </source>
</evidence>
<gene>
    <name evidence="8" type="ORF">NPX13_g76</name>
</gene>
<evidence type="ECO:0000256" key="5">
    <source>
        <dbReference type="ARBA" id="ARBA00022833"/>
    </source>
</evidence>
<evidence type="ECO:0000313" key="9">
    <source>
        <dbReference type="Proteomes" id="UP001148614"/>
    </source>
</evidence>
<evidence type="ECO:0000256" key="1">
    <source>
        <dbReference type="ARBA" id="ARBA00004123"/>
    </source>
</evidence>
<keyword evidence="9" id="KW-1185">Reference proteome</keyword>
<dbReference type="GO" id="GO:0005634">
    <property type="term" value="C:nucleus"/>
    <property type="evidence" value="ECO:0007669"/>
    <property type="project" value="UniProtKB-SubCell"/>
</dbReference>
<name>A0A9W8TS59_9PEZI</name>
<comment type="subcellular location">
    <subcellularLocation>
        <location evidence="1">Nucleus</location>
    </subcellularLocation>
</comment>
<accession>A0A9W8TS59</accession>
<keyword evidence="6" id="KW-0539">Nucleus</keyword>
<keyword evidence="5" id="KW-0862">Zinc</keyword>
<dbReference type="InterPro" id="IPR051059">
    <property type="entry name" value="VerF-like"/>
</dbReference>
<proteinExistence type="predicted"/>
<dbReference type="GO" id="GO:0000978">
    <property type="term" value="F:RNA polymerase II cis-regulatory region sequence-specific DNA binding"/>
    <property type="evidence" value="ECO:0007669"/>
    <property type="project" value="InterPro"/>
</dbReference>
<keyword evidence="2" id="KW-0479">Metal-binding</keyword>
<organism evidence="8 9">
    <name type="scientific">Xylaria arbuscula</name>
    <dbReference type="NCBI Taxonomy" id="114810"/>
    <lineage>
        <taxon>Eukaryota</taxon>
        <taxon>Fungi</taxon>
        <taxon>Dikarya</taxon>
        <taxon>Ascomycota</taxon>
        <taxon>Pezizomycotina</taxon>
        <taxon>Sordariomycetes</taxon>
        <taxon>Xylariomycetidae</taxon>
        <taxon>Xylariales</taxon>
        <taxon>Xylariaceae</taxon>
        <taxon>Xylaria</taxon>
    </lineage>
</organism>
<evidence type="ECO:0000313" key="8">
    <source>
        <dbReference type="EMBL" id="KAJ3580480.1"/>
    </source>
</evidence>
<protein>
    <recommendedName>
        <fullName evidence="7">Xylanolytic transcriptional activator regulatory domain-containing protein</fullName>
    </recommendedName>
</protein>
<comment type="caution">
    <text evidence="8">The sequence shown here is derived from an EMBL/GenBank/DDBJ whole genome shotgun (WGS) entry which is preliminary data.</text>
</comment>
<sequence>MQRKHPEHAPRTFTKPYSQKRHYGLFPRLMDAEEHGMEVIDTSDLCQSTSEQKGPATEDILIATGSIPSATRNDSCRVGTFPATSSPPQDKPIAIDQLLNVTPDDLHHLLAAEPCLGQTDADMELHFPSFDADMAGFNFISTIMDKNSSNSPPRSLDDGWTPTTAQTTRGCELFFTHVAHYAPFIHYPTFSQSEAPQYLLLSMMCLGYQYGEDPDCGYQADSGATLSRRCFRHARAYVAAVEDEEEEAMCQLPLVKSYLLLQICAMMFLCGKHSFYGLRAHSKMICLARSGRLMRAVLDNSRGAGDLETLWQDFVKAESLKRTIFAMHQIDALWYQVLSVPRQLSHLEVKHELPCTEDLWNASSAAEWAHRRLVSGQSGPLIDYPKAIRQLLSPGFNPVSFPAFDPYGAINITQFLISSAREISGWSTMTGQVSLERFEPLKGSLPALGHFICQQHDSSGLGYVSLPEMTWHIAMIEMEVWSPSHVGGIVEESVDSLLKQSSYLSLHIELLCEPSIASAIKPHVDWFLRYLDATVTPNLEAPWVTLYAFKAFLIAWQFMCGQTPASMEIVGVSDGDKEGALRWAKKVFQRRQRWQLGRLVLERLESLSNEHLNLHKPKSPNVDWPHG</sequence>
<dbReference type="Proteomes" id="UP001148614">
    <property type="component" value="Unassembled WGS sequence"/>
</dbReference>
<evidence type="ECO:0000256" key="2">
    <source>
        <dbReference type="ARBA" id="ARBA00022723"/>
    </source>
</evidence>
<dbReference type="GO" id="GO:0008270">
    <property type="term" value="F:zinc ion binding"/>
    <property type="evidence" value="ECO:0007669"/>
    <property type="project" value="UniProtKB-KW"/>
</dbReference>
<reference evidence="8" key="1">
    <citation type="submission" date="2022-07" db="EMBL/GenBank/DDBJ databases">
        <title>Genome Sequence of Xylaria arbuscula.</title>
        <authorList>
            <person name="Buettner E."/>
        </authorList>
    </citation>
    <scope>NUCLEOTIDE SEQUENCE</scope>
    <source>
        <strain evidence="8">VT107</strain>
    </source>
</reference>
<dbReference type="AlphaFoldDB" id="A0A9W8TS59"/>
<evidence type="ECO:0000259" key="7">
    <source>
        <dbReference type="Pfam" id="PF04082"/>
    </source>
</evidence>
<dbReference type="InterPro" id="IPR007219">
    <property type="entry name" value="XnlR_reg_dom"/>
</dbReference>
<dbReference type="PANTHER" id="PTHR40626:SF11">
    <property type="entry name" value="ZINC FINGER PROTEIN YPR022C"/>
    <property type="match status" value="1"/>
</dbReference>
<evidence type="ECO:0000256" key="3">
    <source>
        <dbReference type="ARBA" id="ARBA00022737"/>
    </source>
</evidence>
<keyword evidence="4" id="KW-0863">Zinc-finger</keyword>
<dbReference type="CDD" id="cd12148">
    <property type="entry name" value="fungal_TF_MHR"/>
    <property type="match status" value="1"/>
</dbReference>
<dbReference type="PANTHER" id="PTHR40626">
    <property type="entry name" value="MIP31509P"/>
    <property type="match status" value="1"/>
</dbReference>
<evidence type="ECO:0000256" key="4">
    <source>
        <dbReference type="ARBA" id="ARBA00022771"/>
    </source>
</evidence>
<keyword evidence="3" id="KW-0677">Repeat</keyword>
<feature type="domain" description="Xylanolytic transcriptional activator regulatory" evidence="7">
    <location>
        <begin position="172"/>
        <end position="372"/>
    </location>
</feature>
<dbReference type="GO" id="GO:0006351">
    <property type="term" value="P:DNA-templated transcription"/>
    <property type="evidence" value="ECO:0007669"/>
    <property type="project" value="InterPro"/>
</dbReference>
<dbReference type="GO" id="GO:0000785">
    <property type="term" value="C:chromatin"/>
    <property type="evidence" value="ECO:0007669"/>
    <property type="project" value="TreeGrafter"/>
</dbReference>
<dbReference type="Pfam" id="PF04082">
    <property type="entry name" value="Fungal_trans"/>
    <property type="match status" value="1"/>
</dbReference>
<dbReference type="EMBL" id="JANPWZ010000004">
    <property type="protein sequence ID" value="KAJ3580480.1"/>
    <property type="molecule type" value="Genomic_DNA"/>
</dbReference>
<dbReference type="GO" id="GO:0000981">
    <property type="term" value="F:DNA-binding transcription factor activity, RNA polymerase II-specific"/>
    <property type="evidence" value="ECO:0007669"/>
    <property type="project" value="InterPro"/>
</dbReference>